<name>A0A0A9GEB0_ARUDO</name>
<protein>
    <submittedName>
        <fullName evidence="2">Uncharacterized protein</fullName>
    </submittedName>
</protein>
<feature type="region of interest" description="Disordered" evidence="1">
    <location>
        <begin position="1"/>
        <end position="20"/>
    </location>
</feature>
<reference evidence="2" key="2">
    <citation type="journal article" date="2015" name="Data Brief">
        <title>Shoot transcriptome of the giant reed, Arundo donax.</title>
        <authorList>
            <person name="Barrero R.A."/>
            <person name="Guerrero F.D."/>
            <person name="Moolhuijzen P."/>
            <person name="Goolsby J.A."/>
            <person name="Tidwell J."/>
            <person name="Bellgard S.E."/>
            <person name="Bellgard M.I."/>
        </authorList>
    </citation>
    <scope>NUCLEOTIDE SEQUENCE</scope>
    <source>
        <tissue evidence="2">Shoot tissue taken approximately 20 cm above the soil surface</tissue>
    </source>
</reference>
<proteinExistence type="predicted"/>
<evidence type="ECO:0000313" key="2">
    <source>
        <dbReference type="EMBL" id="JAE22837.1"/>
    </source>
</evidence>
<organism evidence="2">
    <name type="scientific">Arundo donax</name>
    <name type="common">Giant reed</name>
    <name type="synonym">Donax arundinaceus</name>
    <dbReference type="NCBI Taxonomy" id="35708"/>
    <lineage>
        <taxon>Eukaryota</taxon>
        <taxon>Viridiplantae</taxon>
        <taxon>Streptophyta</taxon>
        <taxon>Embryophyta</taxon>
        <taxon>Tracheophyta</taxon>
        <taxon>Spermatophyta</taxon>
        <taxon>Magnoliopsida</taxon>
        <taxon>Liliopsida</taxon>
        <taxon>Poales</taxon>
        <taxon>Poaceae</taxon>
        <taxon>PACMAD clade</taxon>
        <taxon>Arundinoideae</taxon>
        <taxon>Arundineae</taxon>
        <taxon>Arundo</taxon>
    </lineage>
</organism>
<accession>A0A0A9GEB0</accession>
<sequence length="20" mass="2283">MLRFRRTGLAEGSLSYQPSL</sequence>
<dbReference type="AlphaFoldDB" id="A0A0A9GEB0"/>
<evidence type="ECO:0000256" key="1">
    <source>
        <dbReference type="SAM" id="MobiDB-lite"/>
    </source>
</evidence>
<reference evidence="2" key="1">
    <citation type="submission" date="2014-09" db="EMBL/GenBank/DDBJ databases">
        <authorList>
            <person name="Magalhaes I.L.F."/>
            <person name="Oliveira U."/>
            <person name="Santos F.R."/>
            <person name="Vidigal T.H.D.A."/>
            <person name="Brescovit A.D."/>
            <person name="Santos A.J."/>
        </authorList>
    </citation>
    <scope>NUCLEOTIDE SEQUENCE</scope>
    <source>
        <tissue evidence="2">Shoot tissue taken approximately 20 cm above the soil surface</tissue>
    </source>
</reference>
<dbReference type="EMBL" id="GBRH01175059">
    <property type="protein sequence ID" value="JAE22837.1"/>
    <property type="molecule type" value="Transcribed_RNA"/>
</dbReference>